<dbReference type="SUPFAM" id="SSF52540">
    <property type="entry name" value="P-loop containing nucleoside triphosphate hydrolases"/>
    <property type="match status" value="1"/>
</dbReference>
<dbReference type="InterPro" id="IPR003439">
    <property type="entry name" value="ABC_transporter-like_ATP-bd"/>
</dbReference>
<organism evidence="5 6">
    <name type="scientific">Siccirubricoccus soli</name>
    <dbReference type="NCBI Taxonomy" id="2899147"/>
    <lineage>
        <taxon>Bacteria</taxon>
        <taxon>Pseudomonadati</taxon>
        <taxon>Pseudomonadota</taxon>
        <taxon>Alphaproteobacteria</taxon>
        <taxon>Acetobacterales</taxon>
        <taxon>Roseomonadaceae</taxon>
        <taxon>Siccirubricoccus</taxon>
    </lineage>
</organism>
<dbReference type="Proteomes" id="UP001523392">
    <property type="component" value="Unassembled WGS sequence"/>
</dbReference>
<dbReference type="InterPro" id="IPR003593">
    <property type="entry name" value="AAA+_ATPase"/>
</dbReference>
<evidence type="ECO:0000313" key="5">
    <source>
        <dbReference type="EMBL" id="MCO6416561.1"/>
    </source>
</evidence>
<dbReference type="Pfam" id="PF00005">
    <property type="entry name" value="ABC_tran"/>
    <property type="match status" value="1"/>
</dbReference>
<name>A0ABT1D3R5_9PROT</name>
<dbReference type="Pfam" id="PF12399">
    <property type="entry name" value="BCA_ABC_TP_C"/>
    <property type="match status" value="1"/>
</dbReference>
<keyword evidence="3 5" id="KW-0067">ATP-binding</keyword>
<reference evidence="5 6" key="1">
    <citation type="submission" date="2021-12" db="EMBL/GenBank/DDBJ databases">
        <title>Siccirubricoccus leaddurans sp. nov., a high concentration Zn2+ tolerance bacterium.</title>
        <authorList>
            <person name="Cao Y."/>
        </authorList>
    </citation>
    <scope>NUCLEOTIDE SEQUENCE [LARGE SCALE GENOMIC DNA]</scope>
    <source>
        <strain evidence="5 6">KC 17139</strain>
    </source>
</reference>
<proteinExistence type="predicted"/>
<evidence type="ECO:0000259" key="4">
    <source>
        <dbReference type="PROSITE" id="PS50893"/>
    </source>
</evidence>
<evidence type="ECO:0000313" key="6">
    <source>
        <dbReference type="Proteomes" id="UP001523392"/>
    </source>
</evidence>
<protein>
    <submittedName>
        <fullName evidence="5">ATP-binding cassette domain-containing protein</fullName>
    </submittedName>
</protein>
<dbReference type="EMBL" id="JAFIRR010000062">
    <property type="protein sequence ID" value="MCO6416561.1"/>
    <property type="molecule type" value="Genomic_DNA"/>
</dbReference>
<dbReference type="InterPro" id="IPR032823">
    <property type="entry name" value="BCA_ABC_TP_C"/>
</dbReference>
<keyword evidence="2" id="KW-0547">Nucleotide-binding</keyword>
<evidence type="ECO:0000256" key="2">
    <source>
        <dbReference type="ARBA" id="ARBA00022741"/>
    </source>
</evidence>
<dbReference type="InterPro" id="IPR027417">
    <property type="entry name" value="P-loop_NTPase"/>
</dbReference>
<dbReference type="RefSeq" id="WP_252953171.1">
    <property type="nucleotide sequence ID" value="NZ_JAFIRR010000062.1"/>
</dbReference>
<sequence length="250" mass="26662">MTATLELKGVVKRFGPAEIIRGVDLRVLRGERHALIGPNGAGKSTLFHLVSGHLRLSGGEIRLGGTRLDGRSPAAIARLGLARSFQITSIFGGMSVFENLRLAVLARRRRATVAWRLASAMTDAAEEAVARAEAVRLRPRLDTPAADLAYAEQRALELALTLALDPGVVLLDEPTAGMSAEEAAATVDLIRRTTEGRTLLVVEHDMDIVFRLCDRISVLVNGRVVATDAPAAIASNPDVRTAYLGDAVDA</sequence>
<dbReference type="PANTHER" id="PTHR45772:SF3">
    <property type="entry name" value="ABC TRANSPORTER ATP-BINDING PROTEIN"/>
    <property type="match status" value="1"/>
</dbReference>
<keyword evidence="1" id="KW-0813">Transport</keyword>
<evidence type="ECO:0000256" key="3">
    <source>
        <dbReference type="ARBA" id="ARBA00022840"/>
    </source>
</evidence>
<dbReference type="PANTHER" id="PTHR45772">
    <property type="entry name" value="CONSERVED COMPONENT OF ABC TRANSPORTER FOR NATURAL AMINO ACIDS-RELATED"/>
    <property type="match status" value="1"/>
</dbReference>
<dbReference type="Gene3D" id="3.40.50.300">
    <property type="entry name" value="P-loop containing nucleotide triphosphate hydrolases"/>
    <property type="match status" value="1"/>
</dbReference>
<keyword evidence="6" id="KW-1185">Reference proteome</keyword>
<comment type="caution">
    <text evidence="5">The sequence shown here is derived from an EMBL/GenBank/DDBJ whole genome shotgun (WGS) entry which is preliminary data.</text>
</comment>
<gene>
    <name evidence="5" type="ORF">JYK14_10355</name>
</gene>
<dbReference type="SMART" id="SM00382">
    <property type="entry name" value="AAA"/>
    <property type="match status" value="1"/>
</dbReference>
<accession>A0ABT1D3R5</accession>
<dbReference type="PROSITE" id="PS50893">
    <property type="entry name" value="ABC_TRANSPORTER_2"/>
    <property type="match status" value="1"/>
</dbReference>
<dbReference type="GO" id="GO:0005524">
    <property type="term" value="F:ATP binding"/>
    <property type="evidence" value="ECO:0007669"/>
    <property type="project" value="UniProtKB-KW"/>
</dbReference>
<feature type="domain" description="ABC transporter" evidence="4">
    <location>
        <begin position="5"/>
        <end position="246"/>
    </location>
</feature>
<dbReference type="InterPro" id="IPR051120">
    <property type="entry name" value="ABC_AA/LPS_Transport"/>
</dbReference>
<evidence type="ECO:0000256" key="1">
    <source>
        <dbReference type="ARBA" id="ARBA00022448"/>
    </source>
</evidence>